<evidence type="ECO:0000256" key="1">
    <source>
        <dbReference type="SAM" id="SignalP"/>
    </source>
</evidence>
<dbReference type="RefSeq" id="WP_285661370.1">
    <property type="nucleotide sequence ID" value="NZ_BSTX01000001.1"/>
</dbReference>
<reference evidence="2" key="1">
    <citation type="submission" date="2023-03" db="EMBL/GenBank/DDBJ databases">
        <title>Actinorhabdospora filicis NBRC 111898.</title>
        <authorList>
            <person name="Ichikawa N."/>
            <person name="Sato H."/>
            <person name="Tonouchi N."/>
        </authorList>
    </citation>
    <scope>NUCLEOTIDE SEQUENCE</scope>
    <source>
        <strain evidence="2">NBRC 111898</strain>
    </source>
</reference>
<keyword evidence="1" id="KW-0732">Signal</keyword>
<dbReference type="EMBL" id="BSTX01000001">
    <property type="protein sequence ID" value="GLZ76187.1"/>
    <property type="molecule type" value="Genomic_DNA"/>
</dbReference>
<gene>
    <name evidence="2" type="ORF">Afil01_09940</name>
</gene>
<evidence type="ECO:0000313" key="2">
    <source>
        <dbReference type="EMBL" id="GLZ76187.1"/>
    </source>
</evidence>
<protein>
    <recommendedName>
        <fullName evidence="4">Peptidase inhibitor family I36</fullName>
    </recommendedName>
</protein>
<dbReference type="Proteomes" id="UP001165079">
    <property type="component" value="Unassembled WGS sequence"/>
</dbReference>
<feature type="signal peptide" evidence="1">
    <location>
        <begin position="1"/>
        <end position="26"/>
    </location>
</feature>
<dbReference type="Gene3D" id="2.60.20.10">
    <property type="entry name" value="Crystallins"/>
    <property type="match status" value="1"/>
</dbReference>
<evidence type="ECO:0000313" key="3">
    <source>
        <dbReference type="Proteomes" id="UP001165079"/>
    </source>
</evidence>
<evidence type="ECO:0008006" key="4">
    <source>
        <dbReference type="Google" id="ProtNLM"/>
    </source>
</evidence>
<name>A0A9W6SI04_9ACTN</name>
<dbReference type="InterPro" id="IPR011024">
    <property type="entry name" value="G_crystallin-like"/>
</dbReference>
<comment type="caution">
    <text evidence="2">The sequence shown here is derived from an EMBL/GenBank/DDBJ whole genome shotgun (WGS) entry which is preliminary data.</text>
</comment>
<feature type="chain" id="PRO_5040977684" description="Peptidase inhibitor family I36" evidence="1">
    <location>
        <begin position="27"/>
        <end position="121"/>
    </location>
</feature>
<accession>A0A9W6SI04</accession>
<organism evidence="2 3">
    <name type="scientific">Actinorhabdospora filicis</name>
    <dbReference type="NCBI Taxonomy" id="1785913"/>
    <lineage>
        <taxon>Bacteria</taxon>
        <taxon>Bacillati</taxon>
        <taxon>Actinomycetota</taxon>
        <taxon>Actinomycetes</taxon>
        <taxon>Micromonosporales</taxon>
        <taxon>Micromonosporaceae</taxon>
        <taxon>Actinorhabdospora</taxon>
    </lineage>
</organism>
<dbReference type="Pfam" id="PF03995">
    <property type="entry name" value="Inhibitor_I36"/>
    <property type="match status" value="1"/>
</dbReference>
<dbReference type="AlphaFoldDB" id="A0A9W6SI04"/>
<proteinExistence type="predicted"/>
<dbReference type="SUPFAM" id="SSF49695">
    <property type="entry name" value="gamma-Crystallin-like"/>
    <property type="match status" value="1"/>
</dbReference>
<keyword evidence="3" id="KW-1185">Reference proteome</keyword>
<sequence length="121" mass="13110">MSKTMRLVGWAVAVALAIAVAPPASAALTEDSCDSERFCVWNPDGRKLSLSNGAYDLNETAGGVLNDAISWATNNSGYTWCLYADAGYRGDYRIYASGYDGDTDEFGWQVSSLRAEPWYGC</sequence>